<organism evidence="1 2">
    <name type="scientific">Boletus edulis BED1</name>
    <dbReference type="NCBI Taxonomy" id="1328754"/>
    <lineage>
        <taxon>Eukaryota</taxon>
        <taxon>Fungi</taxon>
        <taxon>Dikarya</taxon>
        <taxon>Basidiomycota</taxon>
        <taxon>Agaricomycotina</taxon>
        <taxon>Agaricomycetes</taxon>
        <taxon>Agaricomycetidae</taxon>
        <taxon>Boletales</taxon>
        <taxon>Boletineae</taxon>
        <taxon>Boletaceae</taxon>
        <taxon>Boletoideae</taxon>
        <taxon>Boletus</taxon>
    </lineage>
</organism>
<keyword evidence="2" id="KW-1185">Reference proteome</keyword>
<comment type="caution">
    <text evidence="1">The sequence shown here is derived from an EMBL/GenBank/DDBJ whole genome shotgun (WGS) entry which is preliminary data.</text>
</comment>
<dbReference type="InterPro" id="IPR036691">
    <property type="entry name" value="Endo/exonu/phosph_ase_sf"/>
</dbReference>
<dbReference type="AlphaFoldDB" id="A0AAD4BEP4"/>
<dbReference type="Gene3D" id="3.60.10.10">
    <property type="entry name" value="Endonuclease/exonuclease/phosphatase"/>
    <property type="match status" value="1"/>
</dbReference>
<dbReference type="Proteomes" id="UP001194468">
    <property type="component" value="Unassembled WGS sequence"/>
</dbReference>
<accession>A0AAD4BEP4</accession>
<feature type="non-terminal residue" evidence="1">
    <location>
        <position position="104"/>
    </location>
</feature>
<dbReference type="SUPFAM" id="SSF56219">
    <property type="entry name" value="DNase I-like"/>
    <property type="match status" value="1"/>
</dbReference>
<reference evidence="1" key="1">
    <citation type="submission" date="2019-10" db="EMBL/GenBank/DDBJ databases">
        <authorList>
            <consortium name="DOE Joint Genome Institute"/>
            <person name="Kuo A."/>
            <person name="Miyauchi S."/>
            <person name="Kiss E."/>
            <person name="Drula E."/>
            <person name="Kohler A."/>
            <person name="Sanchez-Garcia M."/>
            <person name="Andreopoulos B."/>
            <person name="Barry K.W."/>
            <person name="Bonito G."/>
            <person name="Buee M."/>
            <person name="Carver A."/>
            <person name="Chen C."/>
            <person name="Cichocki N."/>
            <person name="Clum A."/>
            <person name="Culley D."/>
            <person name="Crous P.W."/>
            <person name="Fauchery L."/>
            <person name="Girlanda M."/>
            <person name="Hayes R."/>
            <person name="Keri Z."/>
            <person name="LaButti K."/>
            <person name="Lipzen A."/>
            <person name="Lombard V."/>
            <person name="Magnuson J."/>
            <person name="Maillard F."/>
            <person name="Morin E."/>
            <person name="Murat C."/>
            <person name="Nolan M."/>
            <person name="Ohm R."/>
            <person name="Pangilinan J."/>
            <person name="Pereira M."/>
            <person name="Perotto S."/>
            <person name="Peter M."/>
            <person name="Riley R."/>
            <person name="Sitrit Y."/>
            <person name="Stielow B."/>
            <person name="Szollosi G."/>
            <person name="Zifcakova L."/>
            <person name="Stursova M."/>
            <person name="Spatafora J.W."/>
            <person name="Tedersoo L."/>
            <person name="Vaario L.-M."/>
            <person name="Yamada A."/>
            <person name="Yan M."/>
            <person name="Wang P."/>
            <person name="Xu J."/>
            <person name="Bruns T."/>
            <person name="Baldrian P."/>
            <person name="Vilgalys R."/>
            <person name="Henrissat B."/>
            <person name="Grigoriev I.V."/>
            <person name="Hibbett D."/>
            <person name="Nagy L.G."/>
            <person name="Martin F.M."/>
        </authorList>
    </citation>
    <scope>NUCLEOTIDE SEQUENCE</scope>
    <source>
        <strain evidence="1">BED1</strain>
    </source>
</reference>
<evidence type="ECO:0008006" key="3">
    <source>
        <dbReference type="Google" id="ProtNLM"/>
    </source>
</evidence>
<evidence type="ECO:0000313" key="2">
    <source>
        <dbReference type="Proteomes" id="UP001194468"/>
    </source>
</evidence>
<evidence type="ECO:0000313" key="1">
    <source>
        <dbReference type="EMBL" id="KAF8424397.1"/>
    </source>
</evidence>
<gene>
    <name evidence="1" type="ORF">L210DRAFT_3422000</name>
</gene>
<name>A0AAD4BEP4_BOLED</name>
<proteinExistence type="predicted"/>
<protein>
    <recommendedName>
        <fullName evidence="3">Endonuclease/exonuclease/phosphatase domain-containing protein</fullName>
    </recommendedName>
</protein>
<sequence>MLRNLDPESFDLALLQEPVINSVNLTTTNPRWNVLYPSCHNNDKAPRTRAIILINKSLSKDGWRIIPTDCPDITAIELKGDAGRIQIFNIYNDCTHNESLEALE</sequence>
<dbReference type="EMBL" id="WHUW01000104">
    <property type="protein sequence ID" value="KAF8424397.1"/>
    <property type="molecule type" value="Genomic_DNA"/>
</dbReference>
<reference evidence="1" key="2">
    <citation type="journal article" date="2020" name="Nat. Commun.">
        <title>Large-scale genome sequencing of mycorrhizal fungi provides insights into the early evolution of symbiotic traits.</title>
        <authorList>
            <person name="Miyauchi S."/>
            <person name="Kiss E."/>
            <person name="Kuo A."/>
            <person name="Drula E."/>
            <person name="Kohler A."/>
            <person name="Sanchez-Garcia M."/>
            <person name="Morin E."/>
            <person name="Andreopoulos B."/>
            <person name="Barry K.W."/>
            <person name="Bonito G."/>
            <person name="Buee M."/>
            <person name="Carver A."/>
            <person name="Chen C."/>
            <person name="Cichocki N."/>
            <person name="Clum A."/>
            <person name="Culley D."/>
            <person name="Crous P.W."/>
            <person name="Fauchery L."/>
            <person name="Girlanda M."/>
            <person name="Hayes R.D."/>
            <person name="Keri Z."/>
            <person name="LaButti K."/>
            <person name="Lipzen A."/>
            <person name="Lombard V."/>
            <person name="Magnuson J."/>
            <person name="Maillard F."/>
            <person name="Murat C."/>
            <person name="Nolan M."/>
            <person name="Ohm R.A."/>
            <person name="Pangilinan J."/>
            <person name="Pereira M.F."/>
            <person name="Perotto S."/>
            <person name="Peter M."/>
            <person name="Pfister S."/>
            <person name="Riley R."/>
            <person name="Sitrit Y."/>
            <person name="Stielow J.B."/>
            <person name="Szollosi G."/>
            <person name="Zifcakova L."/>
            <person name="Stursova M."/>
            <person name="Spatafora J.W."/>
            <person name="Tedersoo L."/>
            <person name="Vaario L.M."/>
            <person name="Yamada A."/>
            <person name="Yan M."/>
            <person name="Wang P."/>
            <person name="Xu J."/>
            <person name="Bruns T."/>
            <person name="Baldrian P."/>
            <person name="Vilgalys R."/>
            <person name="Dunand C."/>
            <person name="Henrissat B."/>
            <person name="Grigoriev I.V."/>
            <person name="Hibbett D."/>
            <person name="Nagy L.G."/>
            <person name="Martin F.M."/>
        </authorList>
    </citation>
    <scope>NUCLEOTIDE SEQUENCE</scope>
    <source>
        <strain evidence="1">BED1</strain>
    </source>
</reference>